<dbReference type="PANTHER" id="PTHR30055">
    <property type="entry name" value="HTH-TYPE TRANSCRIPTIONAL REGULATOR RUTR"/>
    <property type="match status" value="1"/>
</dbReference>
<dbReference type="SUPFAM" id="SSF46689">
    <property type="entry name" value="Homeodomain-like"/>
    <property type="match status" value="1"/>
</dbReference>
<feature type="DNA-binding region" description="H-T-H motif" evidence="2">
    <location>
        <begin position="42"/>
        <end position="61"/>
    </location>
</feature>
<dbReference type="GO" id="GO:0003700">
    <property type="term" value="F:DNA-binding transcription factor activity"/>
    <property type="evidence" value="ECO:0007669"/>
    <property type="project" value="TreeGrafter"/>
</dbReference>
<name>A0A1I5HLS2_PSUAM</name>
<dbReference type="InterPro" id="IPR036271">
    <property type="entry name" value="Tet_transcr_reg_TetR-rel_C_sf"/>
</dbReference>
<keyword evidence="1 2" id="KW-0238">DNA-binding</keyword>
<reference evidence="4 5" key="1">
    <citation type="submission" date="2016-10" db="EMBL/GenBank/DDBJ databases">
        <authorList>
            <person name="de Groot N.N."/>
        </authorList>
    </citation>
    <scope>NUCLEOTIDE SEQUENCE [LARGE SCALE GENOMIC DNA]</scope>
    <source>
        <strain evidence="4 5">CGMCC 4.1877</strain>
    </source>
</reference>
<dbReference type="InterPro" id="IPR001647">
    <property type="entry name" value="HTH_TetR"/>
</dbReference>
<dbReference type="AlphaFoldDB" id="A0A1I5HLS2"/>
<evidence type="ECO:0000313" key="5">
    <source>
        <dbReference type="Proteomes" id="UP000199614"/>
    </source>
</evidence>
<dbReference type="SUPFAM" id="SSF48498">
    <property type="entry name" value="Tetracyclin repressor-like, C-terminal domain"/>
    <property type="match status" value="1"/>
</dbReference>
<proteinExistence type="predicted"/>
<dbReference type="Gene3D" id="1.10.357.10">
    <property type="entry name" value="Tetracycline Repressor, domain 2"/>
    <property type="match status" value="1"/>
</dbReference>
<dbReference type="GO" id="GO:0000976">
    <property type="term" value="F:transcription cis-regulatory region binding"/>
    <property type="evidence" value="ECO:0007669"/>
    <property type="project" value="TreeGrafter"/>
</dbReference>
<dbReference type="PANTHER" id="PTHR30055:SF235">
    <property type="entry name" value="TRANSCRIPTIONAL REGULATORY PROTEIN"/>
    <property type="match status" value="1"/>
</dbReference>
<dbReference type="InterPro" id="IPR041678">
    <property type="entry name" value="TetR_C_16"/>
</dbReference>
<dbReference type="Pfam" id="PF17920">
    <property type="entry name" value="TetR_C_16"/>
    <property type="match status" value="1"/>
</dbReference>
<protein>
    <submittedName>
        <fullName evidence="4">Transcriptional regulator, TetR family</fullName>
    </submittedName>
</protein>
<evidence type="ECO:0000259" key="3">
    <source>
        <dbReference type="PROSITE" id="PS50977"/>
    </source>
</evidence>
<evidence type="ECO:0000313" key="4">
    <source>
        <dbReference type="EMBL" id="SFO49235.1"/>
    </source>
</evidence>
<dbReference type="PRINTS" id="PR00455">
    <property type="entry name" value="HTHTETR"/>
</dbReference>
<gene>
    <name evidence="4" type="ORF">SAMN05216207_10693</name>
</gene>
<evidence type="ECO:0000256" key="2">
    <source>
        <dbReference type="PROSITE-ProRule" id="PRU00335"/>
    </source>
</evidence>
<dbReference type="Gene3D" id="1.10.10.60">
    <property type="entry name" value="Homeodomain-like"/>
    <property type="match status" value="1"/>
</dbReference>
<dbReference type="PROSITE" id="PS50977">
    <property type="entry name" value="HTH_TETR_2"/>
    <property type="match status" value="1"/>
</dbReference>
<dbReference type="EMBL" id="FOUY01000069">
    <property type="protein sequence ID" value="SFO49235.1"/>
    <property type="molecule type" value="Genomic_DNA"/>
</dbReference>
<dbReference type="Pfam" id="PF00440">
    <property type="entry name" value="TetR_N"/>
    <property type="match status" value="1"/>
</dbReference>
<dbReference type="InterPro" id="IPR050109">
    <property type="entry name" value="HTH-type_TetR-like_transc_reg"/>
</dbReference>
<feature type="domain" description="HTH tetR-type" evidence="3">
    <location>
        <begin position="19"/>
        <end position="79"/>
    </location>
</feature>
<dbReference type="RefSeq" id="WP_177238827.1">
    <property type="nucleotide sequence ID" value="NZ_FOUY01000069.1"/>
</dbReference>
<organism evidence="4 5">
    <name type="scientific">Pseudonocardia ammonioxydans</name>
    <dbReference type="NCBI Taxonomy" id="260086"/>
    <lineage>
        <taxon>Bacteria</taxon>
        <taxon>Bacillati</taxon>
        <taxon>Actinomycetota</taxon>
        <taxon>Actinomycetes</taxon>
        <taxon>Pseudonocardiales</taxon>
        <taxon>Pseudonocardiaceae</taxon>
        <taxon>Pseudonocardia</taxon>
    </lineage>
</organism>
<dbReference type="InterPro" id="IPR009057">
    <property type="entry name" value="Homeodomain-like_sf"/>
</dbReference>
<keyword evidence="5" id="KW-1185">Reference proteome</keyword>
<evidence type="ECO:0000256" key="1">
    <source>
        <dbReference type="ARBA" id="ARBA00023125"/>
    </source>
</evidence>
<accession>A0A1I5HLS2</accession>
<dbReference type="Proteomes" id="UP000199614">
    <property type="component" value="Unassembled WGS sequence"/>
</dbReference>
<sequence>MEDAKPENVGTHRRGRRSSGECIHILEAARSCFAERGYDRATIRQIAARAQMDPAMVYYFFESKARLFTEALAIPSDPVGRLTDALEQGLDGAGKRIVRHFLAVWDSAASMEPLLVLLRSAPTDERSAAIFTEYVQREIIERIAAAAPRTTHLMRACAPSYSARS</sequence>